<name>A0A368H966_ANCCA</name>
<reference evidence="1 2" key="1">
    <citation type="submission" date="2014-10" db="EMBL/GenBank/DDBJ databases">
        <title>Draft genome of the hookworm Ancylostoma caninum.</title>
        <authorList>
            <person name="Mitreva M."/>
        </authorList>
    </citation>
    <scope>NUCLEOTIDE SEQUENCE [LARGE SCALE GENOMIC DNA]</scope>
    <source>
        <strain evidence="1 2">Baltimore</strain>
    </source>
</reference>
<accession>A0A368H966</accession>
<sequence>MTAVWKCKHTILQSRVRSQELIKSKSIRWMKMLGVLISQVHPLKTPWKKTCFYFVFIRWRKWFISILQAITRWWTEHQRNGINNKLEYHIWLHNKNTGTFSWIKVFLSL</sequence>
<protein>
    <submittedName>
        <fullName evidence="1">Uncharacterized protein</fullName>
    </submittedName>
</protein>
<dbReference type="AlphaFoldDB" id="A0A368H966"/>
<keyword evidence="2" id="KW-1185">Reference proteome</keyword>
<dbReference type="EMBL" id="JOJR01000008">
    <property type="protein sequence ID" value="RCN52169.1"/>
    <property type="molecule type" value="Genomic_DNA"/>
</dbReference>
<comment type="caution">
    <text evidence="1">The sequence shown here is derived from an EMBL/GenBank/DDBJ whole genome shotgun (WGS) entry which is preliminary data.</text>
</comment>
<dbReference type="Proteomes" id="UP000252519">
    <property type="component" value="Unassembled WGS sequence"/>
</dbReference>
<proteinExistence type="predicted"/>
<evidence type="ECO:0000313" key="2">
    <source>
        <dbReference type="Proteomes" id="UP000252519"/>
    </source>
</evidence>
<gene>
    <name evidence="1" type="ORF">ANCCAN_01599</name>
</gene>
<evidence type="ECO:0000313" key="1">
    <source>
        <dbReference type="EMBL" id="RCN52169.1"/>
    </source>
</evidence>
<organism evidence="1 2">
    <name type="scientific">Ancylostoma caninum</name>
    <name type="common">Dog hookworm</name>
    <dbReference type="NCBI Taxonomy" id="29170"/>
    <lineage>
        <taxon>Eukaryota</taxon>
        <taxon>Metazoa</taxon>
        <taxon>Ecdysozoa</taxon>
        <taxon>Nematoda</taxon>
        <taxon>Chromadorea</taxon>
        <taxon>Rhabditida</taxon>
        <taxon>Rhabditina</taxon>
        <taxon>Rhabditomorpha</taxon>
        <taxon>Strongyloidea</taxon>
        <taxon>Ancylostomatidae</taxon>
        <taxon>Ancylostomatinae</taxon>
        <taxon>Ancylostoma</taxon>
    </lineage>
</organism>